<protein>
    <submittedName>
        <fullName evidence="1">Uncharacterized protein</fullName>
    </submittedName>
</protein>
<name>A0AC60PNT1_IXOPE</name>
<dbReference type="EMBL" id="JABSTQ010010275">
    <property type="protein sequence ID" value="KAG0422084.1"/>
    <property type="molecule type" value="Genomic_DNA"/>
</dbReference>
<evidence type="ECO:0000313" key="2">
    <source>
        <dbReference type="Proteomes" id="UP000805193"/>
    </source>
</evidence>
<dbReference type="Proteomes" id="UP000805193">
    <property type="component" value="Unassembled WGS sequence"/>
</dbReference>
<keyword evidence="2" id="KW-1185">Reference proteome</keyword>
<evidence type="ECO:0000313" key="1">
    <source>
        <dbReference type="EMBL" id="KAG0422084.1"/>
    </source>
</evidence>
<sequence length="361" mass="40504">MSGSQLTNPNLGRGRHHEEAGIHSDARYLSSTVIVDINNGTRVPLVVFNLFVILLSITAFWASIALVLHRNGLAAHARNHTIPKSILIKIVERPEVPALLLYGFLFVTAAVGFLGGLRENVCLLTTHAVLVGTLACVALIFSYLVFVLPASARNYVKHQVSVQFIESYRESEGLQAMIDWIQINYKCCGISEDTYRDWSLNPYFQCDRDNLSRERCGVPASCCRRNDSRADEPVVNVQCGAKVLQISEQEAWKKIYTRSCADAVFSQAQHLTVPLASVFIVVCLLALLWLTLTLAVRRDIVTLSVIYGVYYKHAIEGHDKMVQVEGRKTDPSPTHKKARFQERDSWRKLRGSLQALSSRYQ</sequence>
<reference evidence="1 2" key="1">
    <citation type="journal article" date="2020" name="Cell">
        <title>Large-Scale Comparative Analyses of Tick Genomes Elucidate Their Genetic Diversity and Vector Capacities.</title>
        <authorList>
            <consortium name="Tick Genome and Microbiome Consortium (TIGMIC)"/>
            <person name="Jia N."/>
            <person name="Wang J."/>
            <person name="Shi W."/>
            <person name="Du L."/>
            <person name="Sun Y."/>
            <person name="Zhan W."/>
            <person name="Jiang J.F."/>
            <person name="Wang Q."/>
            <person name="Zhang B."/>
            <person name="Ji P."/>
            <person name="Bell-Sakyi L."/>
            <person name="Cui X.M."/>
            <person name="Yuan T.T."/>
            <person name="Jiang B.G."/>
            <person name="Yang W.F."/>
            <person name="Lam T.T."/>
            <person name="Chang Q.C."/>
            <person name="Ding S.J."/>
            <person name="Wang X.J."/>
            <person name="Zhu J.G."/>
            <person name="Ruan X.D."/>
            <person name="Zhao L."/>
            <person name="Wei J.T."/>
            <person name="Ye R.Z."/>
            <person name="Que T.C."/>
            <person name="Du C.H."/>
            <person name="Zhou Y.H."/>
            <person name="Cheng J.X."/>
            <person name="Dai P.F."/>
            <person name="Guo W.B."/>
            <person name="Han X.H."/>
            <person name="Huang E.J."/>
            <person name="Li L.F."/>
            <person name="Wei W."/>
            <person name="Gao Y.C."/>
            <person name="Liu J.Z."/>
            <person name="Shao H.Z."/>
            <person name="Wang X."/>
            <person name="Wang C.C."/>
            <person name="Yang T.C."/>
            <person name="Huo Q.B."/>
            <person name="Li W."/>
            <person name="Chen H.Y."/>
            <person name="Chen S.E."/>
            <person name="Zhou L.G."/>
            <person name="Ni X.B."/>
            <person name="Tian J.H."/>
            <person name="Sheng Y."/>
            <person name="Liu T."/>
            <person name="Pan Y.S."/>
            <person name="Xia L.Y."/>
            <person name="Li J."/>
            <person name="Zhao F."/>
            <person name="Cao W.C."/>
        </authorList>
    </citation>
    <scope>NUCLEOTIDE SEQUENCE [LARGE SCALE GENOMIC DNA]</scope>
    <source>
        <strain evidence="1">Iper-2018</strain>
    </source>
</reference>
<accession>A0AC60PNT1</accession>
<proteinExistence type="predicted"/>
<organism evidence="1 2">
    <name type="scientific">Ixodes persulcatus</name>
    <name type="common">Taiga tick</name>
    <dbReference type="NCBI Taxonomy" id="34615"/>
    <lineage>
        <taxon>Eukaryota</taxon>
        <taxon>Metazoa</taxon>
        <taxon>Ecdysozoa</taxon>
        <taxon>Arthropoda</taxon>
        <taxon>Chelicerata</taxon>
        <taxon>Arachnida</taxon>
        <taxon>Acari</taxon>
        <taxon>Parasitiformes</taxon>
        <taxon>Ixodida</taxon>
        <taxon>Ixodoidea</taxon>
        <taxon>Ixodidae</taxon>
        <taxon>Ixodinae</taxon>
        <taxon>Ixodes</taxon>
    </lineage>
</organism>
<gene>
    <name evidence="1" type="ORF">HPB47_002069</name>
</gene>
<comment type="caution">
    <text evidence="1">The sequence shown here is derived from an EMBL/GenBank/DDBJ whole genome shotgun (WGS) entry which is preliminary data.</text>
</comment>